<evidence type="ECO:0000256" key="1">
    <source>
        <dbReference type="ARBA" id="ARBA00022630"/>
    </source>
</evidence>
<proteinExistence type="predicted"/>
<evidence type="ECO:0000313" key="4">
    <source>
        <dbReference type="EMBL" id="TKC47668.1"/>
    </source>
</evidence>
<reference evidence="5" key="1">
    <citation type="journal article" date="2019" name="IScience">
        <title>Narwhal Genome Reveals Long-Term Low Genetic Diversity despite Current Large Abundance Size.</title>
        <authorList>
            <person name="Westbury M.V."/>
            <person name="Petersen B."/>
            <person name="Garde E."/>
            <person name="Heide-Jorgensen M.P."/>
            <person name="Lorenzen E.D."/>
        </authorList>
    </citation>
    <scope>NUCLEOTIDE SEQUENCE [LARGE SCALE GENOMIC DNA]</scope>
</reference>
<dbReference type="AlphaFoldDB" id="A0A4U1FDD5"/>
<dbReference type="Proteomes" id="UP000308365">
    <property type="component" value="Unassembled WGS sequence"/>
</dbReference>
<keyword evidence="2" id="KW-0274">FAD</keyword>
<gene>
    <name evidence="4" type="ORF">EI555_006953</name>
</gene>
<evidence type="ECO:0000256" key="2">
    <source>
        <dbReference type="ARBA" id="ARBA00022827"/>
    </source>
</evidence>
<comment type="caution">
    <text evidence="4">The sequence shown here is derived from an EMBL/GenBank/DDBJ whole genome shotgun (WGS) entry which is preliminary data.</text>
</comment>
<evidence type="ECO:0000256" key="3">
    <source>
        <dbReference type="ARBA" id="ARBA00023002"/>
    </source>
</evidence>
<dbReference type="EMBL" id="RWIC01000200">
    <property type="protein sequence ID" value="TKC47668.1"/>
    <property type="molecule type" value="Genomic_DNA"/>
</dbReference>
<keyword evidence="3" id="KW-0560">Oxidoreductase</keyword>
<evidence type="ECO:0000313" key="5">
    <source>
        <dbReference type="Proteomes" id="UP000308365"/>
    </source>
</evidence>
<accession>A0A4U1FDD5</accession>
<feature type="non-terminal residue" evidence="4">
    <location>
        <position position="85"/>
    </location>
</feature>
<protein>
    <submittedName>
        <fullName evidence="4">Uncharacterized protein</fullName>
    </submittedName>
</protein>
<keyword evidence="1" id="KW-0285">Flavoprotein</keyword>
<dbReference type="GO" id="GO:0004499">
    <property type="term" value="F:N,N-dimethylaniline monooxygenase activity"/>
    <property type="evidence" value="ECO:0007669"/>
    <property type="project" value="InterPro"/>
</dbReference>
<dbReference type="InterPro" id="IPR020946">
    <property type="entry name" value="Flavin_mOase-like"/>
</dbReference>
<dbReference type="GO" id="GO:0050660">
    <property type="term" value="F:flavin adenine dinucleotide binding"/>
    <property type="evidence" value="ECO:0007669"/>
    <property type="project" value="InterPro"/>
</dbReference>
<dbReference type="Pfam" id="PF00743">
    <property type="entry name" value="FMO-like"/>
    <property type="match status" value="1"/>
</dbReference>
<sequence>MEIANTLKMRLQEDYNNSMDRVAPLAGMKPSLLSLLSTDPKLAVDGVFGLCTPYQYPQQGLGKWDGVQRTILIQSEWILKPIRTL</sequence>
<dbReference type="GO" id="GO:0050661">
    <property type="term" value="F:NADP binding"/>
    <property type="evidence" value="ECO:0007669"/>
    <property type="project" value="InterPro"/>
</dbReference>
<organism evidence="4 5">
    <name type="scientific">Monodon monoceros</name>
    <name type="common">Narwhal</name>
    <name type="synonym">Ceratodon monodon</name>
    <dbReference type="NCBI Taxonomy" id="40151"/>
    <lineage>
        <taxon>Eukaryota</taxon>
        <taxon>Metazoa</taxon>
        <taxon>Chordata</taxon>
        <taxon>Craniata</taxon>
        <taxon>Vertebrata</taxon>
        <taxon>Euteleostomi</taxon>
        <taxon>Mammalia</taxon>
        <taxon>Eutheria</taxon>
        <taxon>Laurasiatheria</taxon>
        <taxon>Artiodactyla</taxon>
        <taxon>Whippomorpha</taxon>
        <taxon>Cetacea</taxon>
        <taxon>Odontoceti</taxon>
        <taxon>Monodontidae</taxon>
        <taxon>Monodon</taxon>
    </lineage>
</organism>
<name>A0A4U1FDD5_MONMO</name>